<protein>
    <submittedName>
        <fullName evidence="1">Uncharacterized protein</fullName>
    </submittedName>
</protein>
<dbReference type="Proteomes" id="UP000681722">
    <property type="component" value="Unassembled WGS sequence"/>
</dbReference>
<dbReference type="SUPFAM" id="SSF48452">
    <property type="entry name" value="TPR-like"/>
    <property type="match status" value="1"/>
</dbReference>
<dbReference type="EMBL" id="CAJOBC010094433">
    <property type="protein sequence ID" value="CAF4425010.1"/>
    <property type="molecule type" value="Genomic_DNA"/>
</dbReference>
<sequence>MSRSRLGCLLIHQNVNNAATAYSSLGYINECLRKKKLAFSYYTRGLHIYLRAEHVISLKHPLHIANRKLTNDGNSASYDYEQKFQECEKELLLIDPFDKPIPAGQYNRIGMIHTWKTRYQTAIKHFEIATQFGLETLPQTYPELAV</sequence>
<comment type="caution">
    <text evidence="1">The sequence shown here is derived from an EMBL/GenBank/DDBJ whole genome shotgun (WGS) entry which is preliminary data.</text>
</comment>
<dbReference type="EMBL" id="CAJNOQ010028661">
    <property type="protein sequence ID" value="CAF1563284.1"/>
    <property type="molecule type" value="Genomic_DNA"/>
</dbReference>
<organism evidence="1 5">
    <name type="scientific">Didymodactylos carnosus</name>
    <dbReference type="NCBI Taxonomy" id="1234261"/>
    <lineage>
        <taxon>Eukaryota</taxon>
        <taxon>Metazoa</taxon>
        <taxon>Spiralia</taxon>
        <taxon>Gnathifera</taxon>
        <taxon>Rotifera</taxon>
        <taxon>Eurotatoria</taxon>
        <taxon>Bdelloidea</taxon>
        <taxon>Philodinida</taxon>
        <taxon>Philodinidae</taxon>
        <taxon>Didymodactylos</taxon>
    </lineage>
</organism>
<reference evidence="1" key="1">
    <citation type="submission" date="2021-02" db="EMBL/GenBank/DDBJ databases">
        <authorList>
            <person name="Nowell W R."/>
        </authorList>
    </citation>
    <scope>NUCLEOTIDE SEQUENCE</scope>
</reference>
<dbReference type="Proteomes" id="UP000682733">
    <property type="component" value="Unassembled WGS sequence"/>
</dbReference>
<evidence type="ECO:0000313" key="2">
    <source>
        <dbReference type="EMBL" id="CAF1668842.1"/>
    </source>
</evidence>
<dbReference type="InterPro" id="IPR011990">
    <property type="entry name" value="TPR-like_helical_dom_sf"/>
</dbReference>
<dbReference type="Proteomes" id="UP000677228">
    <property type="component" value="Unassembled WGS sequence"/>
</dbReference>
<evidence type="ECO:0000313" key="3">
    <source>
        <dbReference type="EMBL" id="CAF4425010.1"/>
    </source>
</evidence>
<evidence type="ECO:0000313" key="1">
    <source>
        <dbReference type="EMBL" id="CAF1563284.1"/>
    </source>
</evidence>
<dbReference type="Proteomes" id="UP000663829">
    <property type="component" value="Unassembled WGS sequence"/>
</dbReference>
<dbReference type="EMBL" id="CAJOBA010106461">
    <property type="protein sequence ID" value="CAF4539187.1"/>
    <property type="molecule type" value="Genomic_DNA"/>
</dbReference>
<dbReference type="Gene3D" id="1.25.40.10">
    <property type="entry name" value="Tetratricopeptide repeat domain"/>
    <property type="match status" value="1"/>
</dbReference>
<gene>
    <name evidence="1" type="ORF">GPM918_LOCUS39905</name>
    <name evidence="2" type="ORF">OVA965_LOCUS45620</name>
    <name evidence="3" type="ORF">SRO942_LOCUS40816</name>
    <name evidence="4" type="ORF">TMI583_LOCUS49295</name>
</gene>
<accession>A0A815XXT2</accession>
<proteinExistence type="predicted"/>
<keyword evidence="5" id="KW-1185">Reference proteome</keyword>
<name>A0A815XXT2_9BILA</name>
<evidence type="ECO:0000313" key="4">
    <source>
        <dbReference type="EMBL" id="CAF4539187.1"/>
    </source>
</evidence>
<evidence type="ECO:0000313" key="5">
    <source>
        <dbReference type="Proteomes" id="UP000663829"/>
    </source>
</evidence>
<dbReference type="EMBL" id="CAJNOK010073505">
    <property type="protein sequence ID" value="CAF1668842.1"/>
    <property type="molecule type" value="Genomic_DNA"/>
</dbReference>
<dbReference type="AlphaFoldDB" id="A0A815XXT2"/>